<dbReference type="Proteomes" id="UP000000998">
    <property type="component" value="Plasmid pMAQU01"/>
</dbReference>
<sequence>MEPLAHMVYLKKTGHQSIVDSPEIQQAFSRPHAKHAHIGGNPDEVANAGKLRIITDFKVRNSLDEDKGISLINGSQLHWYGLLHKANLGVAADGYALAELDIPAEMIDDLMRNPPKSDEEWAAIAENIAKVDRPGFGMKVRYFQHNDMLANNLIRLTKQFWEKYVLTGTPYQKPKPELPAEMTDKDKEIVSNAQNEILTFKIAESVAQDRVLDARNRIDTVRAKYDLKEWPFEAAPGLTAGFTDKFNTARAANKLLAAGVEREQLTTPSDTLNPEAMLRTLEANGLLSDAHYKTSWDSRAIKAQLKEQGLSENEFKDQTLRIAVTRKKADQPVKALLEKQMQSHIEAFQVGDSAPSVNESASSVTGIDFDDGEDEQPGLQLA</sequence>
<accession>A1U7Z8</accession>
<feature type="region of interest" description="Disordered" evidence="1">
    <location>
        <begin position="348"/>
        <end position="382"/>
    </location>
</feature>
<proteinExistence type="predicted"/>
<dbReference type="HOGENOM" id="CLU_723213_0_0_6"/>
<keyword evidence="2" id="KW-0614">Plasmid</keyword>
<dbReference type="EMBL" id="CP000515">
    <property type="protein sequence ID" value="ABM21117.1"/>
    <property type="molecule type" value="Genomic_DNA"/>
</dbReference>
<gene>
    <name evidence="2" type="ordered locus">Maqu_4266</name>
</gene>
<reference evidence="3" key="1">
    <citation type="journal article" date="2011" name="Appl. Environ. Microbiol.">
        <title>Genomic potential of Marinobacter aquaeolei, a biogeochemical 'opportunitroph'.</title>
        <authorList>
            <person name="Singer E."/>
            <person name="Webb E.A."/>
            <person name="Nelson W.C."/>
            <person name="Heidelberg J.F."/>
            <person name="Ivanova N."/>
            <person name="Pati A."/>
            <person name="Edwards K.J."/>
        </authorList>
    </citation>
    <scope>NUCLEOTIDE SEQUENCE [LARGE SCALE GENOMIC DNA]</scope>
    <source>
        <strain evidence="3">ATCC 700491 / DSM 11845 / VT8</strain>
    </source>
</reference>
<evidence type="ECO:0000313" key="3">
    <source>
        <dbReference type="Proteomes" id="UP000000998"/>
    </source>
</evidence>
<dbReference type="KEGG" id="maq:Maqu_4266"/>
<geneLocation type="plasmid" evidence="2 3">
    <name>pMAQU01</name>
</geneLocation>
<dbReference type="AlphaFoldDB" id="A1U7Z8"/>
<evidence type="ECO:0008006" key="4">
    <source>
        <dbReference type="Google" id="ProtNLM"/>
    </source>
</evidence>
<protein>
    <recommendedName>
        <fullName evidence="4">YqaJ viral recombinase domain-containing protein</fullName>
    </recommendedName>
</protein>
<name>A1U7Z8_MARN8</name>
<organism evidence="2 3">
    <name type="scientific">Marinobacter nauticus (strain ATCC 700491 / DSM 11845 / VT8)</name>
    <name type="common">Marinobacter aquaeolei</name>
    <dbReference type="NCBI Taxonomy" id="351348"/>
    <lineage>
        <taxon>Bacteria</taxon>
        <taxon>Pseudomonadati</taxon>
        <taxon>Pseudomonadota</taxon>
        <taxon>Gammaproteobacteria</taxon>
        <taxon>Pseudomonadales</taxon>
        <taxon>Marinobacteraceae</taxon>
        <taxon>Marinobacter</taxon>
    </lineage>
</organism>
<evidence type="ECO:0000313" key="2">
    <source>
        <dbReference type="EMBL" id="ABM21117.1"/>
    </source>
</evidence>
<feature type="compositionally biased region" description="Polar residues" evidence="1">
    <location>
        <begin position="355"/>
        <end position="365"/>
    </location>
</feature>
<evidence type="ECO:0000256" key="1">
    <source>
        <dbReference type="SAM" id="MobiDB-lite"/>
    </source>
</evidence>